<dbReference type="RefSeq" id="WP_185661103.1">
    <property type="nucleotide sequence ID" value="NZ_CAWPOO010000012.1"/>
</dbReference>
<organism evidence="5 6">
    <name type="scientific">Pelagicoccus albus</name>
    <dbReference type="NCBI Taxonomy" id="415222"/>
    <lineage>
        <taxon>Bacteria</taxon>
        <taxon>Pseudomonadati</taxon>
        <taxon>Verrucomicrobiota</taxon>
        <taxon>Opitutia</taxon>
        <taxon>Puniceicoccales</taxon>
        <taxon>Pelagicoccaceae</taxon>
        <taxon>Pelagicoccus</taxon>
    </lineage>
</organism>
<dbReference type="InterPro" id="IPR036388">
    <property type="entry name" value="WH-like_DNA-bd_sf"/>
</dbReference>
<dbReference type="Proteomes" id="UP000526501">
    <property type="component" value="Unassembled WGS sequence"/>
</dbReference>
<evidence type="ECO:0000313" key="5">
    <source>
        <dbReference type="EMBL" id="MBC2607250.1"/>
    </source>
</evidence>
<evidence type="ECO:0000259" key="4">
    <source>
        <dbReference type="PROSITE" id="PS50987"/>
    </source>
</evidence>
<keyword evidence="6" id="KW-1185">Reference proteome</keyword>
<feature type="domain" description="HTH arsR-type" evidence="4">
    <location>
        <begin position="8"/>
        <end position="102"/>
    </location>
</feature>
<dbReference type="InterPro" id="IPR051011">
    <property type="entry name" value="Metal_resp_trans_reg"/>
</dbReference>
<dbReference type="Gene3D" id="1.10.10.10">
    <property type="entry name" value="Winged helix-like DNA-binding domain superfamily/Winged helix DNA-binding domain"/>
    <property type="match status" value="1"/>
</dbReference>
<dbReference type="SUPFAM" id="SSF46785">
    <property type="entry name" value="Winged helix' DNA-binding domain"/>
    <property type="match status" value="1"/>
</dbReference>
<evidence type="ECO:0000256" key="1">
    <source>
        <dbReference type="ARBA" id="ARBA00023015"/>
    </source>
</evidence>
<dbReference type="PROSITE" id="PS50987">
    <property type="entry name" value="HTH_ARSR_2"/>
    <property type="match status" value="1"/>
</dbReference>
<keyword evidence="3" id="KW-0804">Transcription</keyword>
<evidence type="ECO:0000313" key="6">
    <source>
        <dbReference type="Proteomes" id="UP000526501"/>
    </source>
</evidence>
<dbReference type="InterPro" id="IPR001845">
    <property type="entry name" value="HTH_ArsR_DNA-bd_dom"/>
</dbReference>
<dbReference type="SMART" id="SM00418">
    <property type="entry name" value="HTH_ARSR"/>
    <property type="match status" value="1"/>
</dbReference>
<dbReference type="EMBL" id="JACHVC010000012">
    <property type="protein sequence ID" value="MBC2607250.1"/>
    <property type="molecule type" value="Genomic_DNA"/>
</dbReference>
<dbReference type="NCBIfam" id="NF033788">
    <property type="entry name" value="HTH_metalloreg"/>
    <property type="match status" value="1"/>
</dbReference>
<dbReference type="CDD" id="cd00090">
    <property type="entry name" value="HTH_ARSR"/>
    <property type="match status" value="1"/>
</dbReference>
<dbReference type="GO" id="GO:0003677">
    <property type="term" value="F:DNA binding"/>
    <property type="evidence" value="ECO:0007669"/>
    <property type="project" value="UniProtKB-KW"/>
</dbReference>
<dbReference type="Pfam" id="PF01022">
    <property type="entry name" value="HTH_5"/>
    <property type="match status" value="1"/>
</dbReference>
<protein>
    <submittedName>
        <fullName evidence="5">Helix-turn-helix transcriptional regulator</fullName>
    </submittedName>
</protein>
<dbReference type="PRINTS" id="PR00778">
    <property type="entry name" value="HTHARSR"/>
</dbReference>
<comment type="caution">
    <text evidence="5">The sequence shown here is derived from an EMBL/GenBank/DDBJ whole genome shotgun (WGS) entry which is preliminary data.</text>
</comment>
<sequence>MTAAKTELFTDKQVELSKFARSLSHPARIAIVSLLQEFDQLTCNQIVERLPLAQATVSQHLKALREAGLVTGANCGTQVCYSLVPDQIRDFCREFRQMLGQS</sequence>
<dbReference type="PANTHER" id="PTHR43132">
    <property type="entry name" value="ARSENICAL RESISTANCE OPERON REPRESSOR ARSR-RELATED"/>
    <property type="match status" value="1"/>
</dbReference>
<reference evidence="5 6" key="1">
    <citation type="submission" date="2020-07" db="EMBL/GenBank/DDBJ databases">
        <authorList>
            <person name="Feng X."/>
        </authorList>
    </citation>
    <scope>NUCLEOTIDE SEQUENCE [LARGE SCALE GENOMIC DNA]</scope>
    <source>
        <strain evidence="5 6">JCM23202</strain>
    </source>
</reference>
<dbReference type="InterPro" id="IPR011991">
    <property type="entry name" value="ArsR-like_HTH"/>
</dbReference>
<dbReference type="InterPro" id="IPR036390">
    <property type="entry name" value="WH_DNA-bd_sf"/>
</dbReference>
<keyword evidence="2" id="KW-0238">DNA-binding</keyword>
<keyword evidence="1" id="KW-0805">Transcription regulation</keyword>
<dbReference type="PANTHER" id="PTHR43132:SF2">
    <property type="entry name" value="ARSENICAL RESISTANCE OPERON REPRESSOR ARSR-RELATED"/>
    <property type="match status" value="1"/>
</dbReference>
<name>A0A7X1E8Y5_9BACT</name>
<dbReference type="AlphaFoldDB" id="A0A7X1E8Y5"/>
<dbReference type="GO" id="GO:0003700">
    <property type="term" value="F:DNA-binding transcription factor activity"/>
    <property type="evidence" value="ECO:0007669"/>
    <property type="project" value="InterPro"/>
</dbReference>
<accession>A0A7X1E8Y5</accession>
<proteinExistence type="predicted"/>
<evidence type="ECO:0000256" key="3">
    <source>
        <dbReference type="ARBA" id="ARBA00023163"/>
    </source>
</evidence>
<evidence type="ECO:0000256" key="2">
    <source>
        <dbReference type="ARBA" id="ARBA00023125"/>
    </source>
</evidence>
<gene>
    <name evidence="5" type="ORF">H5P27_14445</name>
</gene>